<dbReference type="AlphaFoldDB" id="A0A1I4UXH1"/>
<comment type="caution">
    <text evidence="2">The sequence shown here is derived from an EMBL/GenBank/DDBJ whole genome shotgun (WGS) entry which is preliminary data.</text>
</comment>
<reference evidence="2 3" key="1">
    <citation type="submission" date="2017-12" db="EMBL/GenBank/DDBJ databases">
        <title>Anaerobic carbon monoxide metabolism by Pleomorphomonas carboxyditropha sp. nov., a new mesophilic hydrogenogenic carboxidotroph.</title>
        <authorList>
            <person name="Esquivel-Elizondo S."/>
            <person name="Krajmalnik-Brown R."/>
        </authorList>
    </citation>
    <scope>NUCLEOTIDE SEQUENCE [LARGE SCALE GENOMIC DNA]</scope>
    <source>
        <strain evidence="2 3">R5-392</strain>
    </source>
</reference>
<evidence type="ECO:0000313" key="2">
    <source>
        <dbReference type="EMBL" id="PKR89724.1"/>
    </source>
</evidence>
<organism evidence="2 3">
    <name type="scientific">Pleomorphomonas diazotrophica</name>
    <dbReference type="NCBI Taxonomy" id="1166257"/>
    <lineage>
        <taxon>Bacteria</taxon>
        <taxon>Pseudomonadati</taxon>
        <taxon>Pseudomonadota</taxon>
        <taxon>Alphaproteobacteria</taxon>
        <taxon>Hyphomicrobiales</taxon>
        <taxon>Pleomorphomonadaceae</taxon>
        <taxon>Pleomorphomonas</taxon>
    </lineage>
</organism>
<feature type="signal peptide" evidence="1">
    <location>
        <begin position="1"/>
        <end position="24"/>
    </location>
</feature>
<dbReference type="OrthoDB" id="195732at2"/>
<keyword evidence="1" id="KW-0732">Signal</keyword>
<accession>A0A1I4UXH1</accession>
<dbReference type="EMBL" id="PJNW01000004">
    <property type="protein sequence ID" value="PKR89724.1"/>
    <property type="molecule type" value="Genomic_DNA"/>
</dbReference>
<name>A0A1I4UXH1_9HYPH</name>
<keyword evidence="3" id="KW-1185">Reference proteome</keyword>
<protein>
    <submittedName>
        <fullName evidence="2">Uncharacterized protein</fullName>
    </submittedName>
</protein>
<evidence type="ECO:0000256" key="1">
    <source>
        <dbReference type="SAM" id="SignalP"/>
    </source>
</evidence>
<feature type="chain" id="PRO_5015065794" evidence="1">
    <location>
        <begin position="25"/>
        <end position="194"/>
    </location>
</feature>
<gene>
    <name evidence="2" type="ORF">CXZ10_07440</name>
</gene>
<dbReference type="Proteomes" id="UP000233491">
    <property type="component" value="Unassembled WGS sequence"/>
</dbReference>
<proteinExistence type="predicted"/>
<sequence length="194" mass="20722">MTIGRYVALGLLLCSATGMNPALAQDEYVAAARAYVEQNVVPFLSEAVVVDAINAQNAKFAGLQQADIDALDQKWRAEVEAADKPMIDETLSSPLSKFLIERREASEGVITELFVTDGKGLNVGQSDPTSDYWQGDEAKWQKSFQAGPGAIFVDEVEKDESTQQLQTQVSATIVDPKTGAAIGAVTVGLNVDGL</sequence>
<evidence type="ECO:0000313" key="3">
    <source>
        <dbReference type="Proteomes" id="UP000233491"/>
    </source>
</evidence>